<comment type="caution">
    <text evidence="1">The sequence shown here is derived from an EMBL/GenBank/DDBJ whole genome shotgun (WGS) entry which is preliminary data.</text>
</comment>
<reference evidence="1 2" key="1">
    <citation type="submission" date="2021-05" db="EMBL/GenBank/DDBJ databases">
        <title>Kineosporia and Streptomyces sp. nov. two new marine actinobacteria isolated from Coral.</title>
        <authorList>
            <person name="Buangrab K."/>
            <person name="Sutthacheep M."/>
            <person name="Yeemin T."/>
            <person name="Harunari E."/>
            <person name="Igarashi Y."/>
            <person name="Kanchanasin P."/>
            <person name="Tanasupawat S."/>
            <person name="Phongsopitanun W."/>
        </authorList>
    </citation>
    <scope>NUCLEOTIDE SEQUENCE [LARGE SCALE GENOMIC DNA]</scope>
    <source>
        <strain evidence="1 2">J2-2</strain>
    </source>
</reference>
<sequence length="190" mass="20690">MALKTFCWIVPGGTYTLQDKDSGPGTVGPGSQAPETGGDSMVVCGYNDTMGDGIRLLFEGMYQAILAKSVQERSTFRDVLCRELIEIPNVNRQLSVAPSLDLQMFLGLNGMALPHFTRLLDTPGPYVTKQDFMSAVDDFVTMLADVEEYGSTLPVSHFTEQDAVAARASKIGEWARENYSSPVPDSEPGR</sequence>
<organism evidence="1 2">
    <name type="scientific">Kineosporia corallincola</name>
    <dbReference type="NCBI Taxonomy" id="2835133"/>
    <lineage>
        <taxon>Bacteria</taxon>
        <taxon>Bacillati</taxon>
        <taxon>Actinomycetota</taxon>
        <taxon>Actinomycetes</taxon>
        <taxon>Kineosporiales</taxon>
        <taxon>Kineosporiaceae</taxon>
        <taxon>Kineosporia</taxon>
    </lineage>
</organism>
<evidence type="ECO:0000313" key="1">
    <source>
        <dbReference type="EMBL" id="MBT0769855.1"/>
    </source>
</evidence>
<protein>
    <submittedName>
        <fullName evidence="1">Uncharacterized protein</fullName>
    </submittedName>
</protein>
<gene>
    <name evidence="1" type="ORF">KIH74_13035</name>
</gene>
<evidence type="ECO:0000313" key="2">
    <source>
        <dbReference type="Proteomes" id="UP001197247"/>
    </source>
</evidence>
<accession>A0ABS5TFM8</accession>
<name>A0ABS5TFM8_9ACTN</name>
<dbReference type="Proteomes" id="UP001197247">
    <property type="component" value="Unassembled WGS sequence"/>
</dbReference>
<proteinExistence type="predicted"/>
<dbReference type="EMBL" id="JAHBAY010000005">
    <property type="protein sequence ID" value="MBT0769855.1"/>
    <property type="molecule type" value="Genomic_DNA"/>
</dbReference>
<dbReference type="RefSeq" id="WP_214156157.1">
    <property type="nucleotide sequence ID" value="NZ_JAHBAY010000005.1"/>
</dbReference>
<keyword evidence="2" id="KW-1185">Reference proteome</keyword>